<dbReference type="RefSeq" id="WP_241827555.1">
    <property type="nucleotide sequence ID" value="NZ_LT629732.1"/>
</dbReference>
<keyword evidence="2" id="KW-0732">Signal</keyword>
<protein>
    <recommendedName>
        <fullName evidence="4">4-O-methyl-glucuronoyl methylesterase-like domain-containing protein</fullName>
    </recommendedName>
</protein>
<dbReference type="AlphaFoldDB" id="A0A1H1W776"/>
<keyword evidence="3" id="KW-0378">Hydrolase</keyword>
<dbReference type="Pfam" id="PF22244">
    <property type="entry name" value="GCE_fung"/>
    <property type="match status" value="1"/>
</dbReference>
<dbReference type="InterPro" id="IPR029058">
    <property type="entry name" value="AB_hydrolase_fold"/>
</dbReference>
<dbReference type="Proteomes" id="UP000198983">
    <property type="component" value="Chromosome I"/>
</dbReference>
<proteinExistence type="predicted"/>
<keyword evidence="6" id="KW-1185">Reference proteome</keyword>
<evidence type="ECO:0000256" key="2">
    <source>
        <dbReference type="ARBA" id="ARBA00022729"/>
    </source>
</evidence>
<evidence type="ECO:0000313" key="6">
    <source>
        <dbReference type="Proteomes" id="UP000198983"/>
    </source>
</evidence>
<dbReference type="InterPro" id="IPR054579">
    <property type="entry name" value="GCE-like_dom"/>
</dbReference>
<dbReference type="SUPFAM" id="SSF53474">
    <property type="entry name" value="alpha/beta-Hydrolases"/>
    <property type="match status" value="1"/>
</dbReference>
<dbReference type="GO" id="GO:0052689">
    <property type="term" value="F:carboxylic ester hydrolase activity"/>
    <property type="evidence" value="ECO:0007669"/>
    <property type="project" value="UniProtKB-KW"/>
</dbReference>
<dbReference type="Gene3D" id="3.40.50.1820">
    <property type="entry name" value="alpha/beta hydrolase"/>
    <property type="match status" value="1"/>
</dbReference>
<feature type="domain" description="4-O-methyl-glucuronoyl methylesterase-like" evidence="4">
    <location>
        <begin position="219"/>
        <end position="368"/>
    </location>
</feature>
<keyword evidence="1" id="KW-0719">Serine esterase</keyword>
<name>A0A1H1W776_9ACTN</name>
<sequence length="432" mass="45555">MTSTDSGTGTGAEAELGAGLPAGRLAVPEAELSVPGGLPDPLVCADGAPVLTPADWWERRRPELLAAFERHVYGRTPEGAVEVGAQVLAEDAALDGRATRVETRLTFRRPAVGAAGAPDSQGSQGSVAATVLTYLPASASTGSPAPVFLALNFRGNDVVENGSADHTEPVQPPWPLAELVDRGYGVATACYQDFDPDVDDFGNGVHPLFYAPGQNRPGEHEWGALGAWAWGLSRILDHLREDRRVDAARVIVAGHSRLGKAAMWAAALDERFAMAVSNNSGCGGVALSRRRVGETVEAITSRFPHWFCPAFAAYAGREETLPVDQHELVALVAPRPAYVASAEEDTWADPYGEFLGAKYASPVYELLGAEGLAATEQPSVDRPVVPSRVGYHIRPGGHAMTDGDWARFADAADRHLGKVSGRPTDRSGPAGG</sequence>
<evidence type="ECO:0000256" key="1">
    <source>
        <dbReference type="ARBA" id="ARBA00022487"/>
    </source>
</evidence>
<organism evidence="5 6">
    <name type="scientific">Actinopolymorpha singaporensis</name>
    <dbReference type="NCBI Taxonomy" id="117157"/>
    <lineage>
        <taxon>Bacteria</taxon>
        <taxon>Bacillati</taxon>
        <taxon>Actinomycetota</taxon>
        <taxon>Actinomycetes</taxon>
        <taxon>Propionibacteriales</taxon>
        <taxon>Actinopolymorphaceae</taxon>
        <taxon>Actinopolymorpha</taxon>
    </lineage>
</organism>
<gene>
    <name evidence="5" type="ORF">SAMN04489717_4371</name>
</gene>
<evidence type="ECO:0000313" key="5">
    <source>
        <dbReference type="EMBL" id="SDS92570.1"/>
    </source>
</evidence>
<reference evidence="5 6" key="1">
    <citation type="submission" date="2016-10" db="EMBL/GenBank/DDBJ databases">
        <authorList>
            <person name="de Groot N.N."/>
        </authorList>
    </citation>
    <scope>NUCLEOTIDE SEQUENCE [LARGE SCALE GENOMIC DNA]</scope>
    <source>
        <strain evidence="5 6">DSM 22024</strain>
    </source>
</reference>
<accession>A0A1H1W776</accession>
<evidence type="ECO:0000259" key="4">
    <source>
        <dbReference type="Pfam" id="PF22244"/>
    </source>
</evidence>
<evidence type="ECO:0000256" key="3">
    <source>
        <dbReference type="ARBA" id="ARBA00022801"/>
    </source>
</evidence>
<dbReference type="EMBL" id="LT629732">
    <property type="protein sequence ID" value="SDS92570.1"/>
    <property type="molecule type" value="Genomic_DNA"/>
</dbReference>
<dbReference type="STRING" id="117157.SAMN04489717_4371"/>